<evidence type="ECO:0000313" key="3">
    <source>
        <dbReference type="EMBL" id="RYJ19434.1"/>
    </source>
</evidence>
<reference evidence="3 4" key="1">
    <citation type="submission" date="2018-12" db="EMBL/GenBank/DDBJ databases">
        <title>Genome analysis provides insights into bioremediation potentialities of Halogeometricum borinquense strain N11.</title>
        <authorList>
            <person name="Najjari A."/>
            <person name="Youssef N."/>
            <person name="Fhoula I."/>
            <person name="Ben Dhia O."/>
            <person name="Mahjoubi M."/>
            <person name="Ouzari H.I."/>
            <person name="Cherif A."/>
        </authorList>
    </citation>
    <scope>NUCLEOTIDE SEQUENCE [LARGE SCALE GENOMIC DNA]</scope>
    <source>
        <strain evidence="3 4">N11</strain>
    </source>
</reference>
<comment type="caution">
    <text evidence="3">The sequence shown here is derived from an EMBL/GenBank/DDBJ whole genome shotgun (WGS) entry which is preliminary data.</text>
</comment>
<dbReference type="Proteomes" id="UP000294028">
    <property type="component" value="Unassembled WGS sequence"/>
</dbReference>
<organism evidence="3 4">
    <name type="scientific">Halogeometricum borinquense</name>
    <dbReference type="NCBI Taxonomy" id="60847"/>
    <lineage>
        <taxon>Archaea</taxon>
        <taxon>Methanobacteriati</taxon>
        <taxon>Methanobacteriota</taxon>
        <taxon>Stenosarchaea group</taxon>
        <taxon>Halobacteria</taxon>
        <taxon>Halobacteriales</taxon>
        <taxon>Haloferacaceae</taxon>
        <taxon>Halogeometricum</taxon>
    </lineage>
</organism>
<dbReference type="InterPro" id="IPR013783">
    <property type="entry name" value="Ig-like_fold"/>
</dbReference>
<protein>
    <submittedName>
        <fullName evidence="3">DUF58 domain-containing protein</fullName>
    </submittedName>
</protein>
<feature type="region of interest" description="Disordered" evidence="1">
    <location>
        <begin position="194"/>
        <end position="215"/>
    </location>
</feature>
<dbReference type="PANTHER" id="PTHR33608">
    <property type="entry name" value="BLL2464 PROTEIN"/>
    <property type="match status" value="1"/>
</dbReference>
<gene>
    <name evidence="3" type="ORF">ELS19_00015</name>
</gene>
<dbReference type="RefSeq" id="WP_129782942.1">
    <property type="nucleotide sequence ID" value="NZ_RZHH01000001.1"/>
</dbReference>
<feature type="region of interest" description="Disordered" evidence="1">
    <location>
        <begin position="80"/>
        <end position="102"/>
    </location>
</feature>
<evidence type="ECO:0000259" key="2">
    <source>
        <dbReference type="Pfam" id="PF01882"/>
    </source>
</evidence>
<evidence type="ECO:0000313" key="4">
    <source>
        <dbReference type="Proteomes" id="UP000294028"/>
    </source>
</evidence>
<proteinExistence type="predicted"/>
<accession>A0A482TKC9</accession>
<dbReference type="PANTHER" id="PTHR33608:SF6">
    <property type="entry name" value="BLL2464 PROTEIN"/>
    <property type="match status" value="1"/>
</dbReference>
<dbReference type="EMBL" id="RZHH01000001">
    <property type="protein sequence ID" value="RYJ19434.1"/>
    <property type="molecule type" value="Genomic_DNA"/>
</dbReference>
<dbReference type="Gene3D" id="2.60.40.10">
    <property type="entry name" value="Immunoglobulins"/>
    <property type="match status" value="1"/>
</dbReference>
<name>A0A482TKC9_9EURY</name>
<dbReference type="Pfam" id="PF01882">
    <property type="entry name" value="DUF58"/>
    <property type="match status" value="1"/>
</dbReference>
<feature type="domain" description="DUF58" evidence="2">
    <location>
        <begin position="214"/>
        <end position="284"/>
    </location>
</feature>
<dbReference type="InterPro" id="IPR002881">
    <property type="entry name" value="DUF58"/>
</dbReference>
<dbReference type="AlphaFoldDB" id="A0A482TKC9"/>
<evidence type="ECO:0000256" key="1">
    <source>
        <dbReference type="SAM" id="MobiDB-lite"/>
    </source>
</evidence>
<sequence>MTTLRRDDRWNVGLVGTLSLVGIGLAYANSTLVAAAVIPLTYVLYDAFSSLPETVELGIRREFDPVAPAPGERVTVTLTVENSSATESSSATDDASDDGGRTLTDVRVVDGVPAALAVESGSPRASLSLAPGETETVTYDVVATRGDFAFDDALVRLRSVAGTSVLTSEVAVGGDEVLSCSGGLTDASVAEATPGRAGTVPADSGGSGLEFHSTREYRSGDPLSRVDWRHLAKTGELTTVEFREQQASRVAVVADAREPMRAVAGPGRPTAAELCAYAALRTHRTLTADGHDVAATALGLDSVEFPDAVAVGPDGLPWPDGPREAEAMFDAASVAAAETATTATDGGVVDSDSERRGVSRDSRAATIAATLDARLASDARIVLFSPLLDDYPATLARALRRRGRSVAVLSPDVTGRETPGLALASLDRTRRRTALERTDVTVADWTPERPLDDSLSHVLTDR</sequence>
<feature type="compositionally biased region" description="Low complexity" evidence="1">
    <location>
        <begin position="83"/>
        <end position="93"/>
    </location>
</feature>